<evidence type="ECO:0000256" key="1">
    <source>
        <dbReference type="SAM" id="MobiDB-lite"/>
    </source>
</evidence>
<proteinExistence type="predicted"/>
<name>Q69NG2_ORYSJ</name>
<feature type="compositionally biased region" description="Low complexity" evidence="1">
    <location>
        <begin position="108"/>
        <end position="128"/>
    </location>
</feature>
<dbReference type="AlphaFoldDB" id="Q69NG2"/>
<sequence length="209" mass="22484">MQSRQSIKQVERGQQSPYLVAAPLEAADLLAGEAGGGLLALDVGERGARPLHPPLGGLDPFHQRAVLLAQQQLVHLLPHRRAQPRRRLPLPLPLPLLNLAAARASPRRASPADASASASAPAAAASRSEGTRGRKGRGMDERTEEGEVDPTIDRLWTSVAVGWSMTANIRIQTSTKELHRERTARLSARTASGRIQNGRLVFSDPFASK</sequence>
<gene>
    <name evidence="2" type="primary">OJ1531_B07.15</name>
</gene>
<reference evidence="3" key="1">
    <citation type="journal article" date="2005" name="Nature">
        <title>The map-based sequence of the rice genome.</title>
        <authorList>
            <consortium name="International rice genome sequencing project (IRGSP)"/>
            <person name="Matsumoto T."/>
            <person name="Wu J."/>
            <person name="Kanamori H."/>
            <person name="Katayose Y."/>
            <person name="Fujisawa M."/>
            <person name="Namiki N."/>
            <person name="Mizuno H."/>
            <person name="Yamamoto K."/>
            <person name="Antonio B.A."/>
            <person name="Baba T."/>
            <person name="Sakata K."/>
            <person name="Nagamura Y."/>
            <person name="Aoki H."/>
            <person name="Arikawa K."/>
            <person name="Arita K."/>
            <person name="Bito T."/>
            <person name="Chiden Y."/>
            <person name="Fujitsuka N."/>
            <person name="Fukunaka R."/>
            <person name="Hamada M."/>
            <person name="Harada C."/>
            <person name="Hayashi A."/>
            <person name="Hijishita S."/>
            <person name="Honda M."/>
            <person name="Hosokawa S."/>
            <person name="Ichikawa Y."/>
            <person name="Idonuma A."/>
            <person name="Iijima M."/>
            <person name="Ikeda M."/>
            <person name="Ikeno M."/>
            <person name="Ito K."/>
            <person name="Ito S."/>
            <person name="Ito T."/>
            <person name="Ito Y."/>
            <person name="Ito Y."/>
            <person name="Iwabuchi A."/>
            <person name="Kamiya K."/>
            <person name="Karasawa W."/>
            <person name="Kurita K."/>
            <person name="Katagiri S."/>
            <person name="Kikuta A."/>
            <person name="Kobayashi H."/>
            <person name="Kobayashi N."/>
            <person name="Machita K."/>
            <person name="Maehara T."/>
            <person name="Masukawa M."/>
            <person name="Mizubayashi T."/>
            <person name="Mukai Y."/>
            <person name="Nagasaki H."/>
            <person name="Nagata Y."/>
            <person name="Naito S."/>
            <person name="Nakashima M."/>
            <person name="Nakama Y."/>
            <person name="Nakamichi Y."/>
            <person name="Nakamura M."/>
            <person name="Meguro A."/>
            <person name="Negishi M."/>
            <person name="Ohta I."/>
            <person name="Ohta T."/>
            <person name="Okamoto M."/>
            <person name="Ono N."/>
            <person name="Saji S."/>
            <person name="Sakaguchi M."/>
            <person name="Sakai K."/>
            <person name="Shibata M."/>
            <person name="Shimokawa T."/>
            <person name="Song J."/>
            <person name="Takazaki Y."/>
            <person name="Terasawa K."/>
            <person name="Tsugane M."/>
            <person name="Tsuji K."/>
            <person name="Ueda S."/>
            <person name="Waki K."/>
            <person name="Yamagata H."/>
            <person name="Yamamoto M."/>
            <person name="Yamamoto S."/>
            <person name="Yamane H."/>
            <person name="Yoshiki S."/>
            <person name="Yoshihara R."/>
            <person name="Yukawa K."/>
            <person name="Zhong H."/>
            <person name="Yano M."/>
            <person name="Yuan Q."/>
            <person name="Ouyang S."/>
            <person name="Liu J."/>
            <person name="Jones K.M."/>
            <person name="Gansberger K."/>
            <person name="Moffat K."/>
            <person name="Hill J."/>
            <person name="Bera J."/>
            <person name="Fadrosh D."/>
            <person name="Jin S."/>
            <person name="Johri S."/>
            <person name="Kim M."/>
            <person name="Overton L."/>
            <person name="Reardon M."/>
            <person name="Tsitrin T."/>
            <person name="Vuong H."/>
            <person name="Weaver B."/>
            <person name="Ciecko A."/>
            <person name="Tallon L."/>
            <person name="Jackson J."/>
            <person name="Pai G."/>
            <person name="Aken S.V."/>
            <person name="Utterback T."/>
            <person name="Reidmuller S."/>
            <person name="Feldblyum T."/>
            <person name="Hsiao J."/>
            <person name="Zismann V."/>
            <person name="Iobst S."/>
            <person name="de Vazeille A.R."/>
            <person name="Buell C.R."/>
            <person name="Ying K."/>
            <person name="Li Y."/>
            <person name="Lu T."/>
            <person name="Huang Y."/>
            <person name="Zhao Q."/>
            <person name="Feng Q."/>
            <person name="Zhang L."/>
            <person name="Zhu J."/>
            <person name="Weng Q."/>
            <person name="Mu J."/>
            <person name="Lu Y."/>
            <person name="Fan D."/>
            <person name="Liu Y."/>
            <person name="Guan J."/>
            <person name="Zhang Y."/>
            <person name="Yu S."/>
            <person name="Liu X."/>
            <person name="Zhang Y."/>
            <person name="Hong G."/>
            <person name="Han B."/>
            <person name="Choisne N."/>
            <person name="Demange N."/>
            <person name="Orjeda G."/>
            <person name="Samain S."/>
            <person name="Cattolico L."/>
            <person name="Pelletier E."/>
            <person name="Couloux A."/>
            <person name="Segurens B."/>
            <person name="Wincker P."/>
            <person name="D'Hont A."/>
            <person name="Scarpelli C."/>
            <person name="Weissenbach J."/>
            <person name="Salanoubat M."/>
            <person name="Quetier F."/>
            <person name="Yu Y."/>
            <person name="Kim H.R."/>
            <person name="Rambo T."/>
            <person name="Currie J."/>
            <person name="Collura K."/>
            <person name="Luo M."/>
            <person name="Yang T."/>
            <person name="Ammiraju J.S.S."/>
            <person name="Engler F."/>
            <person name="Soderlund C."/>
            <person name="Wing R.A."/>
            <person name="Palmer L.E."/>
            <person name="de la Bastide M."/>
            <person name="Spiegel L."/>
            <person name="Nascimento L."/>
            <person name="Zutavern T."/>
            <person name="O'Shaughnessy A."/>
            <person name="Dike S."/>
            <person name="Dedhia N."/>
            <person name="Preston R."/>
            <person name="Balija V."/>
            <person name="McCombie W.R."/>
            <person name="Chow T."/>
            <person name="Chen H."/>
            <person name="Chung M."/>
            <person name="Chen C."/>
            <person name="Shaw J."/>
            <person name="Wu H."/>
            <person name="Hsiao K."/>
            <person name="Chao Y."/>
            <person name="Chu M."/>
            <person name="Cheng C."/>
            <person name="Hour A."/>
            <person name="Lee P."/>
            <person name="Lin S."/>
            <person name="Lin Y."/>
            <person name="Liou J."/>
            <person name="Liu S."/>
            <person name="Hsing Y."/>
            <person name="Raghuvanshi S."/>
            <person name="Mohanty A."/>
            <person name="Bharti A.K."/>
            <person name="Gaur A."/>
            <person name="Gupta V."/>
            <person name="Kumar D."/>
            <person name="Ravi V."/>
            <person name="Vij S."/>
            <person name="Kapur A."/>
            <person name="Khurana P."/>
            <person name="Khurana P."/>
            <person name="Khurana J.P."/>
            <person name="Tyagi A.K."/>
            <person name="Gaikwad K."/>
            <person name="Singh A."/>
            <person name="Dalal V."/>
            <person name="Srivastava S."/>
            <person name="Dixit A."/>
            <person name="Pal A.K."/>
            <person name="Ghazi I.A."/>
            <person name="Yadav M."/>
            <person name="Pandit A."/>
            <person name="Bhargava A."/>
            <person name="Sureshbabu K."/>
            <person name="Batra K."/>
            <person name="Sharma T.R."/>
            <person name="Mohapatra T."/>
            <person name="Singh N.K."/>
            <person name="Messing J."/>
            <person name="Nelson A.B."/>
            <person name="Fuks G."/>
            <person name="Kavchok S."/>
            <person name="Keizer G."/>
            <person name="Linton E."/>
            <person name="Llaca V."/>
            <person name="Song R."/>
            <person name="Tanyolac B."/>
            <person name="Young S."/>
            <person name="Ho-Il K."/>
            <person name="Hahn J.H."/>
            <person name="Sangsakoo G."/>
            <person name="Vanavichit A."/>
            <person name="de Mattos Luiz.A.T."/>
            <person name="Zimmer P.D."/>
            <person name="Malone G."/>
            <person name="Dellagostin O."/>
            <person name="de Oliveira A.C."/>
            <person name="Bevan M."/>
            <person name="Bancroft I."/>
            <person name="Minx P."/>
            <person name="Cordum H."/>
            <person name="Wilson R."/>
            <person name="Cheng Z."/>
            <person name="Jin W."/>
            <person name="Jiang J."/>
            <person name="Leong S.A."/>
            <person name="Iwama H."/>
            <person name="Gojobori T."/>
            <person name="Itoh T."/>
            <person name="Niimura Y."/>
            <person name="Fujii Y."/>
            <person name="Habara T."/>
            <person name="Sakai H."/>
            <person name="Sato Y."/>
            <person name="Wilson G."/>
            <person name="Kumar K."/>
            <person name="McCouch S."/>
            <person name="Juretic N."/>
            <person name="Hoen D."/>
            <person name="Wright S."/>
            <person name="Bruskiewich R."/>
            <person name="Bureau T."/>
            <person name="Miyao A."/>
            <person name="Hirochika H."/>
            <person name="Nishikawa T."/>
            <person name="Kadowaki K."/>
            <person name="Sugiura M."/>
            <person name="Burr B."/>
            <person name="Sasaki T."/>
        </authorList>
    </citation>
    <scope>NUCLEOTIDE SEQUENCE [LARGE SCALE GENOMIC DNA]</scope>
    <source>
        <strain evidence="3">cv. Nipponbare</strain>
    </source>
</reference>
<dbReference type="Proteomes" id="UP000000763">
    <property type="component" value="Chromosome 9"/>
</dbReference>
<dbReference type="EMBL" id="AP005682">
    <property type="protein sequence ID" value="BAD33765.1"/>
    <property type="molecule type" value="Genomic_DNA"/>
</dbReference>
<accession>Q69NG2</accession>
<reference evidence="3" key="2">
    <citation type="journal article" date="2008" name="Nucleic Acids Res.">
        <title>The rice annotation project database (RAP-DB): 2008 update.</title>
        <authorList>
            <consortium name="The rice annotation project (RAP)"/>
        </authorList>
    </citation>
    <scope>GENOME REANNOTATION</scope>
    <source>
        <strain evidence="3">cv. Nipponbare</strain>
    </source>
</reference>
<protein>
    <submittedName>
        <fullName evidence="2">Uncharacterized protein</fullName>
    </submittedName>
</protein>
<feature type="region of interest" description="Disordered" evidence="1">
    <location>
        <begin position="108"/>
        <end position="148"/>
    </location>
</feature>
<feature type="compositionally biased region" description="Basic and acidic residues" evidence="1">
    <location>
        <begin position="129"/>
        <end position="141"/>
    </location>
</feature>
<organism evidence="2 3">
    <name type="scientific">Oryza sativa subsp. japonica</name>
    <name type="common">Rice</name>
    <dbReference type="NCBI Taxonomy" id="39947"/>
    <lineage>
        <taxon>Eukaryota</taxon>
        <taxon>Viridiplantae</taxon>
        <taxon>Streptophyta</taxon>
        <taxon>Embryophyta</taxon>
        <taxon>Tracheophyta</taxon>
        <taxon>Spermatophyta</taxon>
        <taxon>Magnoliopsida</taxon>
        <taxon>Liliopsida</taxon>
        <taxon>Poales</taxon>
        <taxon>Poaceae</taxon>
        <taxon>BOP clade</taxon>
        <taxon>Oryzoideae</taxon>
        <taxon>Oryzeae</taxon>
        <taxon>Oryzinae</taxon>
        <taxon>Oryza</taxon>
        <taxon>Oryza sativa</taxon>
    </lineage>
</organism>
<evidence type="ECO:0000313" key="3">
    <source>
        <dbReference type="Proteomes" id="UP000000763"/>
    </source>
</evidence>
<evidence type="ECO:0000313" key="2">
    <source>
        <dbReference type="EMBL" id="BAD33765.1"/>
    </source>
</evidence>